<evidence type="ECO:0000256" key="3">
    <source>
        <dbReference type="PROSITE-ProRule" id="PRU00284"/>
    </source>
</evidence>
<protein>
    <submittedName>
        <fullName evidence="6">Chemotaxis protein</fullName>
    </submittedName>
</protein>
<feature type="transmembrane region" description="Helical" evidence="4">
    <location>
        <begin position="36"/>
        <end position="55"/>
    </location>
</feature>
<accession>A0A323URK2</accession>
<feature type="transmembrane region" description="Helical" evidence="4">
    <location>
        <begin position="12"/>
        <end position="30"/>
    </location>
</feature>
<dbReference type="RefSeq" id="WP_110786398.1">
    <property type="nucleotide sequence ID" value="NZ_QKQS01000023.1"/>
</dbReference>
<feature type="domain" description="Methyl-accepting transducer" evidence="5">
    <location>
        <begin position="170"/>
        <end position="399"/>
    </location>
</feature>
<dbReference type="SUPFAM" id="SSF58104">
    <property type="entry name" value="Methyl-accepting chemotaxis protein (MCP) signaling domain"/>
    <property type="match status" value="1"/>
</dbReference>
<sequence length="440" mass="45973">MTNLCSLSKAQLNIALIIVASSIALALEALDYRGAAMTIQSFAIVATCVALYRMVQTTRLIGQARDVCQRIAAGDFEARILHIPDNGRTGDMLRAVNDVIDGCDAFVREATAAMDAVQHRRYFRRILPGGLHGALLRGAKTINAATDSIEARIDSFAQQAAQLETAVSDVVSSLDEDSRGMRDTAGSLTSGASLTRERLTTVAASAEQASSNMRSVAAATTQLSASAREVGAEIGRSAEVVGRAVTQVSEASANVASLRSVAERIAEVVKSIEVIAGQTNLLALNATIEAARAGEAGRGFAVVAAEVKALAEQTAKFTGEIEAQVEHVHSAADLVSRSIGDIGAVMTEVDDITAAVAGAAEAQSAATADIAKNIEQAYDVVSEIAESIQTVTASARDTEQSAASTMTASTHLSSQSETLAHRIRDYLVRVRADMLAQRAA</sequence>
<dbReference type="Gene3D" id="1.10.287.950">
    <property type="entry name" value="Methyl-accepting chemotaxis protein"/>
    <property type="match status" value="1"/>
</dbReference>
<reference evidence="6 7" key="1">
    <citation type="submission" date="2018-06" db="EMBL/GenBank/DDBJ databases">
        <title>Draft Whole-Genome Sequence of the purple photosynthetic bacterium Rhodospeudomonas palustris XCP.</title>
        <authorList>
            <person name="Rayyan A."/>
            <person name="Meyer T.E."/>
            <person name="Kyndt J.A."/>
        </authorList>
    </citation>
    <scope>NUCLEOTIDE SEQUENCE [LARGE SCALE GENOMIC DNA]</scope>
    <source>
        <strain evidence="6 7">XCP</strain>
    </source>
</reference>
<dbReference type="EMBL" id="QKQS01000023">
    <property type="protein sequence ID" value="PZA10288.1"/>
    <property type="molecule type" value="Genomic_DNA"/>
</dbReference>
<dbReference type="InterPro" id="IPR004089">
    <property type="entry name" value="MCPsignal_dom"/>
</dbReference>
<dbReference type="PROSITE" id="PS50111">
    <property type="entry name" value="CHEMOTAXIS_TRANSDUC_2"/>
    <property type="match status" value="1"/>
</dbReference>
<gene>
    <name evidence="6" type="ORF">DNX69_12935</name>
</gene>
<dbReference type="Proteomes" id="UP000248134">
    <property type="component" value="Unassembled WGS sequence"/>
</dbReference>
<dbReference type="GO" id="GO:0016020">
    <property type="term" value="C:membrane"/>
    <property type="evidence" value="ECO:0007669"/>
    <property type="project" value="InterPro"/>
</dbReference>
<dbReference type="GO" id="GO:0006935">
    <property type="term" value="P:chemotaxis"/>
    <property type="evidence" value="ECO:0007669"/>
    <property type="project" value="InterPro"/>
</dbReference>
<evidence type="ECO:0000256" key="2">
    <source>
        <dbReference type="ARBA" id="ARBA00029447"/>
    </source>
</evidence>
<dbReference type="Gene3D" id="1.20.120.1530">
    <property type="match status" value="1"/>
</dbReference>
<keyword evidence="4" id="KW-0812">Transmembrane</keyword>
<organism evidence="6 7">
    <name type="scientific">Rhodopseudomonas palustris</name>
    <dbReference type="NCBI Taxonomy" id="1076"/>
    <lineage>
        <taxon>Bacteria</taxon>
        <taxon>Pseudomonadati</taxon>
        <taxon>Pseudomonadota</taxon>
        <taxon>Alphaproteobacteria</taxon>
        <taxon>Hyphomicrobiales</taxon>
        <taxon>Nitrobacteraceae</taxon>
        <taxon>Rhodopseudomonas</taxon>
    </lineage>
</organism>
<dbReference type="PANTHER" id="PTHR32089:SF112">
    <property type="entry name" value="LYSOZYME-LIKE PROTEIN-RELATED"/>
    <property type="match status" value="1"/>
</dbReference>
<dbReference type="AlphaFoldDB" id="A0A323URK2"/>
<dbReference type="InterPro" id="IPR004090">
    <property type="entry name" value="Chemotax_Me-accpt_rcpt"/>
</dbReference>
<comment type="similarity">
    <text evidence="2">Belongs to the methyl-accepting chemotaxis (MCP) protein family.</text>
</comment>
<keyword evidence="1 3" id="KW-0807">Transducer</keyword>
<dbReference type="SMART" id="SM00283">
    <property type="entry name" value="MA"/>
    <property type="match status" value="1"/>
</dbReference>
<name>A0A323URK2_RHOPL</name>
<evidence type="ECO:0000313" key="6">
    <source>
        <dbReference type="EMBL" id="PZA10288.1"/>
    </source>
</evidence>
<dbReference type="Pfam" id="PF00015">
    <property type="entry name" value="MCPsignal"/>
    <property type="match status" value="1"/>
</dbReference>
<proteinExistence type="inferred from homology"/>
<dbReference type="GO" id="GO:0004888">
    <property type="term" value="F:transmembrane signaling receptor activity"/>
    <property type="evidence" value="ECO:0007669"/>
    <property type="project" value="InterPro"/>
</dbReference>
<evidence type="ECO:0000256" key="4">
    <source>
        <dbReference type="SAM" id="Phobius"/>
    </source>
</evidence>
<dbReference type="OrthoDB" id="5179380at2"/>
<keyword evidence="4" id="KW-1133">Transmembrane helix</keyword>
<dbReference type="GO" id="GO:0007165">
    <property type="term" value="P:signal transduction"/>
    <property type="evidence" value="ECO:0007669"/>
    <property type="project" value="UniProtKB-KW"/>
</dbReference>
<evidence type="ECO:0000259" key="5">
    <source>
        <dbReference type="PROSITE" id="PS50111"/>
    </source>
</evidence>
<dbReference type="PANTHER" id="PTHR32089">
    <property type="entry name" value="METHYL-ACCEPTING CHEMOTAXIS PROTEIN MCPB"/>
    <property type="match status" value="1"/>
</dbReference>
<keyword evidence="4" id="KW-0472">Membrane</keyword>
<dbReference type="PRINTS" id="PR00260">
    <property type="entry name" value="CHEMTRNSDUCR"/>
</dbReference>
<evidence type="ECO:0000256" key="1">
    <source>
        <dbReference type="ARBA" id="ARBA00023224"/>
    </source>
</evidence>
<evidence type="ECO:0000313" key="7">
    <source>
        <dbReference type="Proteomes" id="UP000248134"/>
    </source>
</evidence>
<comment type="caution">
    <text evidence="6">The sequence shown here is derived from an EMBL/GenBank/DDBJ whole genome shotgun (WGS) entry which is preliminary data.</text>
</comment>